<feature type="compositionally biased region" description="Basic and acidic residues" evidence="1">
    <location>
        <begin position="155"/>
        <end position="164"/>
    </location>
</feature>
<feature type="region of interest" description="Disordered" evidence="1">
    <location>
        <begin position="111"/>
        <end position="179"/>
    </location>
</feature>
<dbReference type="EMBL" id="AXCN02001149">
    <property type="status" value="NOT_ANNOTATED_CDS"/>
    <property type="molecule type" value="Genomic_DNA"/>
</dbReference>
<keyword evidence="2" id="KW-0472">Membrane</keyword>
<feature type="compositionally biased region" description="Acidic residues" evidence="1">
    <location>
        <begin position="61"/>
        <end position="70"/>
    </location>
</feature>
<evidence type="ECO:0000256" key="1">
    <source>
        <dbReference type="SAM" id="MobiDB-lite"/>
    </source>
</evidence>
<feature type="compositionally biased region" description="Polar residues" evidence="1">
    <location>
        <begin position="165"/>
        <end position="179"/>
    </location>
</feature>
<accession>A0A182R0Q5</accession>
<dbReference type="EnsemblMetazoa" id="AFAF020681-RA">
    <property type="protein sequence ID" value="AFAF020681-PA"/>
    <property type="gene ID" value="AFAF020681"/>
</dbReference>
<dbReference type="Proteomes" id="UP000075886">
    <property type="component" value="Unassembled WGS sequence"/>
</dbReference>
<feature type="transmembrane region" description="Helical" evidence="2">
    <location>
        <begin position="254"/>
        <end position="276"/>
    </location>
</feature>
<keyword evidence="2" id="KW-1133">Transmembrane helix</keyword>
<organism evidence="3 4">
    <name type="scientific">Anopheles farauti</name>
    <dbReference type="NCBI Taxonomy" id="69004"/>
    <lineage>
        <taxon>Eukaryota</taxon>
        <taxon>Metazoa</taxon>
        <taxon>Ecdysozoa</taxon>
        <taxon>Arthropoda</taxon>
        <taxon>Hexapoda</taxon>
        <taxon>Insecta</taxon>
        <taxon>Pterygota</taxon>
        <taxon>Neoptera</taxon>
        <taxon>Endopterygota</taxon>
        <taxon>Diptera</taxon>
        <taxon>Nematocera</taxon>
        <taxon>Culicoidea</taxon>
        <taxon>Culicidae</taxon>
        <taxon>Anophelinae</taxon>
        <taxon>Anopheles</taxon>
    </lineage>
</organism>
<keyword evidence="2" id="KW-0812">Transmembrane</keyword>
<keyword evidence="4" id="KW-1185">Reference proteome</keyword>
<proteinExistence type="predicted"/>
<reference evidence="3" key="2">
    <citation type="submission" date="2020-05" db="UniProtKB">
        <authorList>
            <consortium name="EnsemblMetazoa"/>
        </authorList>
    </citation>
    <scope>IDENTIFICATION</scope>
    <source>
        <strain evidence="3">FAR1</strain>
    </source>
</reference>
<evidence type="ECO:0000313" key="4">
    <source>
        <dbReference type="Proteomes" id="UP000075886"/>
    </source>
</evidence>
<evidence type="ECO:0000313" key="3">
    <source>
        <dbReference type="EnsemblMetazoa" id="AFAF020681-PA"/>
    </source>
</evidence>
<feature type="compositionally biased region" description="Basic and acidic residues" evidence="1">
    <location>
        <begin position="113"/>
        <end position="127"/>
    </location>
</feature>
<reference evidence="4" key="1">
    <citation type="submission" date="2014-01" db="EMBL/GenBank/DDBJ databases">
        <title>The Genome Sequence of Anopheles farauti FAR1 (V2).</title>
        <authorList>
            <consortium name="The Broad Institute Genomics Platform"/>
            <person name="Neafsey D.E."/>
            <person name="Besansky N."/>
            <person name="Howell P."/>
            <person name="Walton C."/>
            <person name="Young S.K."/>
            <person name="Zeng Q."/>
            <person name="Gargeya S."/>
            <person name="Fitzgerald M."/>
            <person name="Haas B."/>
            <person name="Abouelleil A."/>
            <person name="Allen A.W."/>
            <person name="Alvarado L."/>
            <person name="Arachchi H.M."/>
            <person name="Berlin A.M."/>
            <person name="Chapman S.B."/>
            <person name="Gainer-Dewar J."/>
            <person name="Goldberg J."/>
            <person name="Griggs A."/>
            <person name="Gujja S."/>
            <person name="Hansen M."/>
            <person name="Howarth C."/>
            <person name="Imamovic A."/>
            <person name="Ireland A."/>
            <person name="Larimer J."/>
            <person name="McCowan C."/>
            <person name="Murphy C."/>
            <person name="Pearson M."/>
            <person name="Poon T.W."/>
            <person name="Priest M."/>
            <person name="Roberts A."/>
            <person name="Saif S."/>
            <person name="Shea T."/>
            <person name="Sisk P."/>
            <person name="Sykes S."/>
            <person name="Wortman J."/>
            <person name="Nusbaum C."/>
            <person name="Birren B."/>
        </authorList>
    </citation>
    <scope>NUCLEOTIDE SEQUENCE [LARGE SCALE GENOMIC DNA]</scope>
    <source>
        <strain evidence="4">FAR1</strain>
    </source>
</reference>
<protein>
    <submittedName>
        <fullName evidence="3">Uncharacterized protein</fullName>
    </submittedName>
</protein>
<name>A0A182R0Q5_9DIPT</name>
<dbReference type="VEuPathDB" id="VectorBase:AFAF020681"/>
<feature type="region of interest" description="Disordered" evidence="1">
    <location>
        <begin position="1"/>
        <end position="70"/>
    </location>
</feature>
<sequence length="280" mass="31913">MQQHQYIPTRPSAAGDERRCNDTPIRPTSSFAADHPRRVPRGRGRPRPDFSIARLSGGDGGLEEGTEIDGDIDDTLSEFADGWYTSRRCSTMRPSTMKKLKQWFEAYQEDQDAMDKTDPNRADRCRVGNETSEEEEIQEEIHQSQSSSDKPLQPIEHRDPEKPNTESSESKPQMTTGATTSPDNCSIGFGFYCLKQLLLVVIFLAEQLLPHSLQLLSYLQDKLKTVLHYLWDKFYRPALEHTAQDDPRSVIVRLALIPVTIIFALAYGAICMLHWLNRLF</sequence>
<evidence type="ECO:0000256" key="2">
    <source>
        <dbReference type="SAM" id="Phobius"/>
    </source>
</evidence>
<dbReference type="AlphaFoldDB" id="A0A182R0Q5"/>